<dbReference type="STRING" id="22663.A0A2I0KFN9"/>
<keyword evidence="6" id="KW-1185">Reference proteome</keyword>
<dbReference type="Proteomes" id="UP000233551">
    <property type="component" value="Unassembled WGS sequence"/>
</dbReference>
<dbReference type="Pfam" id="PF03171">
    <property type="entry name" value="2OG-FeII_Oxy"/>
    <property type="match status" value="1"/>
</dbReference>
<reference evidence="5 6" key="1">
    <citation type="submission" date="2017-11" db="EMBL/GenBank/DDBJ databases">
        <title>De-novo sequencing of pomegranate (Punica granatum L.) genome.</title>
        <authorList>
            <person name="Akparov Z."/>
            <person name="Amiraslanov A."/>
            <person name="Hajiyeva S."/>
            <person name="Abbasov M."/>
            <person name="Kaur K."/>
            <person name="Hamwieh A."/>
            <person name="Solovyev V."/>
            <person name="Salamov A."/>
            <person name="Braich B."/>
            <person name="Kosarev P."/>
            <person name="Mahmoud A."/>
            <person name="Hajiyev E."/>
            <person name="Babayeva S."/>
            <person name="Izzatullayeva V."/>
            <person name="Mammadov A."/>
            <person name="Mammadov A."/>
            <person name="Sharifova S."/>
            <person name="Ojaghi J."/>
            <person name="Eynullazada K."/>
            <person name="Bayramov B."/>
            <person name="Abdulazimova A."/>
            <person name="Shahmuradov I."/>
        </authorList>
    </citation>
    <scope>NUCLEOTIDE SEQUENCE [LARGE SCALE GENOMIC DNA]</scope>
    <source>
        <strain evidence="6">cv. AG2017</strain>
        <tissue evidence="5">Leaf</tissue>
    </source>
</reference>
<gene>
    <name evidence="5" type="ORF">CRG98_012261</name>
</gene>
<keyword evidence="2 3" id="KW-0408">Iron</keyword>
<organism evidence="5 6">
    <name type="scientific">Punica granatum</name>
    <name type="common">Pomegranate</name>
    <dbReference type="NCBI Taxonomy" id="22663"/>
    <lineage>
        <taxon>Eukaryota</taxon>
        <taxon>Viridiplantae</taxon>
        <taxon>Streptophyta</taxon>
        <taxon>Embryophyta</taxon>
        <taxon>Tracheophyta</taxon>
        <taxon>Spermatophyta</taxon>
        <taxon>Magnoliopsida</taxon>
        <taxon>eudicotyledons</taxon>
        <taxon>Gunneridae</taxon>
        <taxon>Pentapetalae</taxon>
        <taxon>rosids</taxon>
        <taxon>malvids</taxon>
        <taxon>Myrtales</taxon>
        <taxon>Lythraceae</taxon>
        <taxon>Punica</taxon>
    </lineage>
</organism>
<dbReference type="EMBL" id="PGOL01000620">
    <property type="protein sequence ID" value="PKI67312.1"/>
    <property type="molecule type" value="Genomic_DNA"/>
</dbReference>
<dbReference type="GO" id="GO:0016491">
    <property type="term" value="F:oxidoreductase activity"/>
    <property type="evidence" value="ECO:0007669"/>
    <property type="project" value="UniProtKB-KW"/>
</dbReference>
<sequence>MAPRCAALPYSVCLIRRWPPTATLFLLHYICHPIPRILIGQKLDSVGIGNAKVGVGWASATMLCVVVVVAAHRKSNYRGLAEAKQCPSVCCWMLLMNTWSKYSELPFPYAKLREACQEWGCFRVMNHGVPVLLMSEMKRVARSLLDLPIETKNQNVEVTPGTAYIALGKVNSIYESLCLSDLNSPDAMQTFFSQLDVCPKHREVMETYSRATLVLVMDIANKLAKSLGLSDGSDLFKGWPCNMRMNKYSFNPETVGSCGIPMHTDGTFLTLLQDDDVVGGLEVVDSKPDSFVAVEPCPNTFFVLVGDLAVAWSNGRLSSAKHQVQCIEGRIRVSIGTFMSTPTYVAVEAPEEFVDPLNPRLYVPFTRDDYANLRRDKKMYTDEALSFLLARS</sequence>
<proteinExistence type="inferred from homology"/>
<comment type="caution">
    <text evidence="5">The sequence shown here is derived from an EMBL/GenBank/DDBJ whole genome shotgun (WGS) entry which is preliminary data.</text>
</comment>
<dbReference type="SUPFAM" id="SSF51197">
    <property type="entry name" value="Clavaminate synthase-like"/>
    <property type="match status" value="1"/>
</dbReference>
<dbReference type="InterPro" id="IPR044861">
    <property type="entry name" value="IPNS-like_FE2OG_OXY"/>
</dbReference>
<dbReference type="InterPro" id="IPR026992">
    <property type="entry name" value="DIOX_N"/>
</dbReference>
<dbReference type="Pfam" id="PF14226">
    <property type="entry name" value="DIOX_N"/>
    <property type="match status" value="1"/>
</dbReference>
<dbReference type="GO" id="GO:0046872">
    <property type="term" value="F:metal ion binding"/>
    <property type="evidence" value="ECO:0007669"/>
    <property type="project" value="UniProtKB-KW"/>
</dbReference>
<evidence type="ECO:0000256" key="1">
    <source>
        <dbReference type="ARBA" id="ARBA00022723"/>
    </source>
</evidence>
<comment type="similarity">
    <text evidence="3">Belongs to the iron/ascorbate-dependent oxidoreductase family.</text>
</comment>
<protein>
    <recommendedName>
        <fullName evidence="4">Fe2OG dioxygenase domain-containing protein</fullName>
    </recommendedName>
</protein>
<dbReference type="InterPro" id="IPR027443">
    <property type="entry name" value="IPNS-like_sf"/>
</dbReference>
<evidence type="ECO:0000256" key="2">
    <source>
        <dbReference type="ARBA" id="ARBA00023004"/>
    </source>
</evidence>
<evidence type="ECO:0000313" key="5">
    <source>
        <dbReference type="EMBL" id="PKI67312.1"/>
    </source>
</evidence>
<evidence type="ECO:0000313" key="6">
    <source>
        <dbReference type="Proteomes" id="UP000233551"/>
    </source>
</evidence>
<keyword evidence="3" id="KW-0560">Oxidoreductase</keyword>
<evidence type="ECO:0000256" key="3">
    <source>
        <dbReference type="RuleBase" id="RU003682"/>
    </source>
</evidence>
<feature type="domain" description="Fe2OG dioxygenase" evidence="4">
    <location>
        <begin position="239"/>
        <end position="342"/>
    </location>
</feature>
<dbReference type="InterPro" id="IPR050231">
    <property type="entry name" value="Iron_ascorbate_oxido_reductase"/>
</dbReference>
<dbReference type="PANTHER" id="PTHR47990">
    <property type="entry name" value="2-OXOGLUTARATE (2OG) AND FE(II)-DEPENDENT OXYGENASE SUPERFAMILY PROTEIN-RELATED"/>
    <property type="match status" value="1"/>
</dbReference>
<name>A0A2I0KFN9_PUNGR</name>
<dbReference type="PROSITE" id="PS51471">
    <property type="entry name" value="FE2OG_OXY"/>
    <property type="match status" value="1"/>
</dbReference>
<accession>A0A2I0KFN9</accession>
<keyword evidence="1 3" id="KW-0479">Metal-binding</keyword>
<dbReference type="AlphaFoldDB" id="A0A2I0KFN9"/>
<dbReference type="Gene3D" id="2.60.120.330">
    <property type="entry name" value="B-lactam Antibiotic, Isopenicillin N Synthase, Chain"/>
    <property type="match status" value="1"/>
</dbReference>
<dbReference type="InterPro" id="IPR005123">
    <property type="entry name" value="Oxoglu/Fe-dep_dioxygenase_dom"/>
</dbReference>
<evidence type="ECO:0000259" key="4">
    <source>
        <dbReference type="PROSITE" id="PS51471"/>
    </source>
</evidence>